<keyword evidence="7" id="KW-0862">Zinc</keyword>
<comment type="catalytic activity">
    <reaction evidence="1">
        <text>inosine + phosphate = alpha-D-ribose 1-phosphate + hypoxanthine</text>
        <dbReference type="Rhea" id="RHEA:27646"/>
        <dbReference type="ChEBI" id="CHEBI:17368"/>
        <dbReference type="ChEBI" id="CHEBI:17596"/>
        <dbReference type="ChEBI" id="CHEBI:43474"/>
        <dbReference type="ChEBI" id="CHEBI:57720"/>
        <dbReference type="EC" id="2.4.2.1"/>
    </reaction>
    <physiologicalReaction direction="left-to-right" evidence="1">
        <dbReference type="Rhea" id="RHEA:27647"/>
    </physiologicalReaction>
</comment>
<evidence type="ECO:0000256" key="5">
    <source>
        <dbReference type="ARBA" id="ARBA00022723"/>
    </source>
</evidence>
<dbReference type="InterPro" id="IPR003730">
    <property type="entry name" value="Cu_polyphenol_OxRdtase"/>
</dbReference>
<dbReference type="Proteomes" id="UP000620366">
    <property type="component" value="Unassembled WGS sequence"/>
</dbReference>
<comment type="function">
    <text evidence="2">Purine nucleoside enzyme that catalyzes the phosphorolysis of adenosine and inosine nucleosides, yielding D-ribose 1-phosphate and the respective free bases, adenine and hypoxanthine. Also catalyzes the phosphorolysis of S-methyl-5'-thioadenosine into adenine and S-methyl-5-thio-alpha-D-ribose 1-phosphate. Also has adenosine deaminase activity.</text>
</comment>
<dbReference type="GO" id="GO:0017061">
    <property type="term" value="F:S-methyl-5-thioadenosine phosphorylase activity"/>
    <property type="evidence" value="ECO:0007669"/>
    <property type="project" value="UniProtKB-EC"/>
</dbReference>
<name>A0A926DDY8_9FIRM</name>
<comment type="catalytic activity">
    <reaction evidence="8">
        <text>adenosine + H2O + H(+) = inosine + NH4(+)</text>
        <dbReference type="Rhea" id="RHEA:24408"/>
        <dbReference type="ChEBI" id="CHEBI:15377"/>
        <dbReference type="ChEBI" id="CHEBI:15378"/>
        <dbReference type="ChEBI" id="CHEBI:16335"/>
        <dbReference type="ChEBI" id="CHEBI:17596"/>
        <dbReference type="ChEBI" id="CHEBI:28938"/>
        <dbReference type="EC" id="3.5.4.4"/>
    </reaction>
    <physiologicalReaction direction="left-to-right" evidence="8">
        <dbReference type="Rhea" id="RHEA:24409"/>
    </physiologicalReaction>
</comment>
<reference evidence="12" key="1">
    <citation type="submission" date="2020-08" db="EMBL/GenBank/DDBJ databases">
        <title>Genome public.</title>
        <authorList>
            <person name="Liu C."/>
            <person name="Sun Q."/>
        </authorList>
    </citation>
    <scope>NUCLEOTIDE SEQUENCE</scope>
    <source>
        <strain evidence="12">BX7</strain>
    </source>
</reference>
<keyword evidence="13" id="KW-1185">Reference proteome</keyword>
<dbReference type="PANTHER" id="PTHR30616">
    <property type="entry name" value="UNCHARACTERIZED PROTEIN YFIH"/>
    <property type="match status" value="1"/>
</dbReference>
<dbReference type="SUPFAM" id="SSF64438">
    <property type="entry name" value="CNF1/YfiH-like putative cysteine hydrolases"/>
    <property type="match status" value="1"/>
</dbReference>
<dbReference type="Pfam" id="PF02578">
    <property type="entry name" value="Cu-oxidase_4"/>
    <property type="match status" value="1"/>
</dbReference>
<proteinExistence type="inferred from homology"/>
<evidence type="ECO:0000256" key="3">
    <source>
        <dbReference type="ARBA" id="ARBA00007353"/>
    </source>
</evidence>
<gene>
    <name evidence="12" type="primary">pgeF</name>
    <name evidence="12" type="ORF">H8695_05175</name>
</gene>
<keyword evidence="5" id="KW-0479">Metal-binding</keyword>
<sequence>MHRPNVAALVRRDRDGVLYTTSAQLEREDLAAGFATRVGGVSGGCWQGLNFSFSSGDDEQCVRENYARFCRALGAPQQGLIRAWQVHSDNIVVVTDRAQCLGPSPQTPPDRADILMTNLPGVALTTFYADCVPVLLFDPVHRAVANVHAGWRGASIRNARTAVAKMSELYRTDPADLLAAVGPAVCAGCYEVGEEVCEAFEETFEPGERELIFSHVDGRPHVDLKLANVLTLLAAGLCEQNIAASTDCTAHMSQLYFSHRRMGERRGNQIALICLREEGEAK</sequence>
<dbReference type="InterPro" id="IPR038371">
    <property type="entry name" value="Cu_polyphenol_OxRdtase_sf"/>
</dbReference>
<dbReference type="PANTHER" id="PTHR30616:SF2">
    <property type="entry name" value="PURINE NUCLEOSIDE PHOSPHORYLASE LACC1"/>
    <property type="match status" value="1"/>
</dbReference>
<comment type="catalytic activity">
    <reaction evidence="10">
        <text>S-methyl-5'-thioadenosine + phosphate = 5-(methylsulfanyl)-alpha-D-ribose 1-phosphate + adenine</text>
        <dbReference type="Rhea" id="RHEA:11852"/>
        <dbReference type="ChEBI" id="CHEBI:16708"/>
        <dbReference type="ChEBI" id="CHEBI:17509"/>
        <dbReference type="ChEBI" id="CHEBI:43474"/>
        <dbReference type="ChEBI" id="CHEBI:58533"/>
        <dbReference type="EC" id="2.4.2.28"/>
    </reaction>
    <physiologicalReaction direction="left-to-right" evidence="10">
        <dbReference type="Rhea" id="RHEA:11853"/>
    </physiologicalReaction>
</comment>
<evidence type="ECO:0000256" key="8">
    <source>
        <dbReference type="ARBA" id="ARBA00047989"/>
    </source>
</evidence>
<evidence type="ECO:0000313" key="12">
    <source>
        <dbReference type="EMBL" id="MBC8536082.1"/>
    </source>
</evidence>
<dbReference type="AlphaFoldDB" id="A0A926DDY8"/>
<evidence type="ECO:0000256" key="11">
    <source>
        <dbReference type="RuleBase" id="RU361274"/>
    </source>
</evidence>
<evidence type="ECO:0000256" key="10">
    <source>
        <dbReference type="ARBA" id="ARBA00049893"/>
    </source>
</evidence>
<dbReference type="NCBIfam" id="TIGR00726">
    <property type="entry name" value="peptidoglycan editing factor PgeF"/>
    <property type="match status" value="1"/>
</dbReference>
<dbReference type="CDD" id="cd16833">
    <property type="entry name" value="YfiH"/>
    <property type="match status" value="1"/>
</dbReference>
<dbReference type="GO" id="GO:0005507">
    <property type="term" value="F:copper ion binding"/>
    <property type="evidence" value="ECO:0007669"/>
    <property type="project" value="TreeGrafter"/>
</dbReference>
<dbReference type="Gene3D" id="3.60.140.10">
    <property type="entry name" value="CNF1/YfiH-like putative cysteine hydrolases"/>
    <property type="match status" value="1"/>
</dbReference>
<evidence type="ECO:0000256" key="2">
    <source>
        <dbReference type="ARBA" id="ARBA00003215"/>
    </source>
</evidence>
<dbReference type="InterPro" id="IPR011324">
    <property type="entry name" value="Cytotoxic_necrot_fac-like_cat"/>
</dbReference>
<accession>A0A926DDY8</accession>
<dbReference type="EMBL" id="JACRSP010000002">
    <property type="protein sequence ID" value="MBC8536082.1"/>
    <property type="molecule type" value="Genomic_DNA"/>
</dbReference>
<comment type="caution">
    <text evidence="12">The sequence shown here is derived from an EMBL/GenBank/DDBJ whole genome shotgun (WGS) entry which is preliminary data.</text>
</comment>
<protein>
    <recommendedName>
        <fullName evidence="11">Purine nucleoside phosphorylase</fullName>
    </recommendedName>
</protein>
<dbReference type="GO" id="GO:0016787">
    <property type="term" value="F:hydrolase activity"/>
    <property type="evidence" value="ECO:0007669"/>
    <property type="project" value="UniProtKB-KW"/>
</dbReference>
<evidence type="ECO:0000256" key="9">
    <source>
        <dbReference type="ARBA" id="ARBA00048968"/>
    </source>
</evidence>
<organism evidence="12 13">
    <name type="scientific">Feifania hominis</name>
    <dbReference type="NCBI Taxonomy" id="2763660"/>
    <lineage>
        <taxon>Bacteria</taxon>
        <taxon>Bacillati</taxon>
        <taxon>Bacillota</taxon>
        <taxon>Clostridia</taxon>
        <taxon>Eubacteriales</taxon>
        <taxon>Feifaniaceae</taxon>
        <taxon>Feifania</taxon>
    </lineage>
</organism>
<evidence type="ECO:0000256" key="4">
    <source>
        <dbReference type="ARBA" id="ARBA00022679"/>
    </source>
</evidence>
<dbReference type="RefSeq" id="WP_249299836.1">
    <property type="nucleotide sequence ID" value="NZ_JACRSP010000002.1"/>
</dbReference>
<evidence type="ECO:0000313" key="13">
    <source>
        <dbReference type="Proteomes" id="UP000620366"/>
    </source>
</evidence>
<keyword evidence="4" id="KW-0808">Transferase</keyword>
<comment type="similarity">
    <text evidence="3 11">Belongs to the purine nucleoside phosphorylase YfiH/LACC1 family.</text>
</comment>
<comment type="catalytic activity">
    <reaction evidence="9">
        <text>adenosine + phosphate = alpha-D-ribose 1-phosphate + adenine</text>
        <dbReference type="Rhea" id="RHEA:27642"/>
        <dbReference type="ChEBI" id="CHEBI:16335"/>
        <dbReference type="ChEBI" id="CHEBI:16708"/>
        <dbReference type="ChEBI" id="CHEBI:43474"/>
        <dbReference type="ChEBI" id="CHEBI:57720"/>
        <dbReference type="EC" id="2.4.2.1"/>
    </reaction>
    <physiologicalReaction direction="left-to-right" evidence="9">
        <dbReference type="Rhea" id="RHEA:27643"/>
    </physiologicalReaction>
</comment>
<keyword evidence="6" id="KW-0378">Hydrolase</keyword>
<evidence type="ECO:0000256" key="6">
    <source>
        <dbReference type="ARBA" id="ARBA00022801"/>
    </source>
</evidence>
<evidence type="ECO:0000256" key="7">
    <source>
        <dbReference type="ARBA" id="ARBA00022833"/>
    </source>
</evidence>
<evidence type="ECO:0000256" key="1">
    <source>
        <dbReference type="ARBA" id="ARBA00000553"/>
    </source>
</evidence>